<dbReference type="Proteomes" id="UP000255295">
    <property type="component" value="Unassembled WGS sequence"/>
</dbReference>
<gene>
    <name evidence="1" type="ORF">NCTC10338_00403</name>
</gene>
<name>A0AAJ4ZRR9_LYSSH</name>
<evidence type="ECO:0000313" key="1">
    <source>
        <dbReference type="EMBL" id="SUV15339.1"/>
    </source>
</evidence>
<accession>A0AAJ4ZRR9</accession>
<comment type="caution">
    <text evidence="1">The sequence shown here is derived from an EMBL/GenBank/DDBJ whole genome shotgun (WGS) entry which is preliminary data.</text>
</comment>
<evidence type="ECO:0000313" key="2">
    <source>
        <dbReference type="Proteomes" id="UP000255295"/>
    </source>
</evidence>
<organism evidence="1 2">
    <name type="scientific">Lysinibacillus sphaericus</name>
    <name type="common">Bacillus sphaericus</name>
    <dbReference type="NCBI Taxonomy" id="1421"/>
    <lineage>
        <taxon>Bacteria</taxon>
        <taxon>Bacillati</taxon>
        <taxon>Bacillota</taxon>
        <taxon>Bacilli</taxon>
        <taxon>Bacillales</taxon>
        <taxon>Bacillaceae</taxon>
        <taxon>Lysinibacillus</taxon>
    </lineage>
</organism>
<sequence>MVKLKAAYAVVIIESFKPPLLKCGYMFVEDYRVLS</sequence>
<proteinExistence type="predicted"/>
<reference evidence="1 2" key="1">
    <citation type="submission" date="2018-06" db="EMBL/GenBank/DDBJ databases">
        <authorList>
            <consortium name="Pathogen Informatics"/>
            <person name="Doyle S."/>
        </authorList>
    </citation>
    <scope>NUCLEOTIDE SEQUENCE [LARGE SCALE GENOMIC DNA]</scope>
    <source>
        <strain evidence="1 2">NCTC10338</strain>
    </source>
</reference>
<dbReference type="AlphaFoldDB" id="A0AAJ4ZRR9"/>
<dbReference type="EMBL" id="UFSZ01000001">
    <property type="protein sequence ID" value="SUV15339.1"/>
    <property type="molecule type" value="Genomic_DNA"/>
</dbReference>
<protein>
    <submittedName>
        <fullName evidence="1">Uncharacterized protein</fullName>
    </submittedName>
</protein>